<evidence type="ECO:0000256" key="1">
    <source>
        <dbReference type="SAM" id="MobiDB-lite"/>
    </source>
</evidence>
<keyword evidence="3" id="KW-1185">Reference proteome</keyword>
<evidence type="ECO:0000313" key="2">
    <source>
        <dbReference type="EMBL" id="GGU46154.1"/>
    </source>
</evidence>
<organism evidence="2 3">
    <name type="scientific">Streptomyces albospinus</name>
    <dbReference type="NCBI Taxonomy" id="285515"/>
    <lineage>
        <taxon>Bacteria</taxon>
        <taxon>Bacillati</taxon>
        <taxon>Actinomycetota</taxon>
        <taxon>Actinomycetes</taxon>
        <taxon>Kitasatosporales</taxon>
        <taxon>Streptomycetaceae</taxon>
        <taxon>Streptomyces</taxon>
    </lineage>
</organism>
<comment type="caution">
    <text evidence="2">The sequence shown here is derived from an EMBL/GenBank/DDBJ whole genome shotgun (WGS) entry which is preliminary data.</text>
</comment>
<accession>A0ABQ2UNC0</accession>
<reference evidence="3" key="1">
    <citation type="journal article" date="2019" name="Int. J. Syst. Evol. Microbiol.">
        <title>The Global Catalogue of Microorganisms (GCM) 10K type strain sequencing project: providing services to taxonomists for standard genome sequencing and annotation.</title>
        <authorList>
            <consortium name="The Broad Institute Genomics Platform"/>
            <consortium name="The Broad Institute Genome Sequencing Center for Infectious Disease"/>
            <person name="Wu L."/>
            <person name="Ma J."/>
        </authorList>
    </citation>
    <scope>NUCLEOTIDE SEQUENCE [LARGE SCALE GENOMIC DNA]</scope>
    <source>
        <strain evidence="3">JCM 3399</strain>
    </source>
</reference>
<dbReference type="Proteomes" id="UP000654471">
    <property type="component" value="Unassembled WGS sequence"/>
</dbReference>
<proteinExistence type="predicted"/>
<gene>
    <name evidence="2" type="ORF">GCM10010211_07060</name>
</gene>
<feature type="region of interest" description="Disordered" evidence="1">
    <location>
        <begin position="1"/>
        <end position="27"/>
    </location>
</feature>
<dbReference type="EMBL" id="BMRP01000002">
    <property type="protein sequence ID" value="GGU46154.1"/>
    <property type="molecule type" value="Genomic_DNA"/>
</dbReference>
<name>A0ABQ2UNC0_9ACTN</name>
<protein>
    <submittedName>
        <fullName evidence="2">Uncharacterized protein</fullName>
    </submittedName>
</protein>
<feature type="region of interest" description="Disordered" evidence="1">
    <location>
        <begin position="40"/>
        <end position="71"/>
    </location>
</feature>
<sequence length="71" mass="7262">MFGGLASCRATGRPAARGAGVPSVPGGAADRVLTWLVRPHRAAGQAAKQAKRQADHQAGNPARNPVKRGIP</sequence>
<feature type="compositionally biased region" description="Low complexity" evidence="1">
    <location>
        <begin position="9"/>
        <end position="27"/>
    </location>
</feature>
<evidence type="ECO:0000313" key="3">
    <source>
        <dbReference type="Proteomes" id="UP000654471"/>
    </source>
</evidence>